<protein>
    <recommendedName>
        <fullName evidence="2">histidine kinase</fullName>
        <ecNumber evidence="2">2.7.13.3</ecNumber>
    </recommendedName>
</protein>
<comment type="caution">
    <text evidence="6">The sequence shown here is derived from an EMBL/GenBank/DDBJ whole genome shotgun (WGS) entry which is preliminary data.</text>
</comment>
<dbReference type="Gene3D" id="3.30.565.10">
    <property type="entry name" value="Histidine kinase-like ATPase, C-terminal domain"/>
    <property type="match status" value="1"/>
</dbReference>
<dbReference type="Gene3D" id="1.10.287.130">
    <property type="match status" value="1"/>
</dbReference>
<evidence type="ECO:0000256" key="1">
    <source>
        <dbReference type="ARBA" id="ARBA00000085"/>
    </source>
</evidence>
<dbReference type="EC" id="2.7.13.3" evidence="2"/>
<keyword evidence="4" id="KW-1133">Transmembrane helix</keyword>
<dbReference type="Proteomes" id="UP001501725">
    <property type="component" value="Unassembled WGS sequence"/>
</dbReference>
<dbReference type="PROSITE" id="PS50109">
    <property type="entry name" value="HIS_KIN"/>
    <property type="match status" value="1"/>
</dbReference>
<evidence type="ECO:0000313" key="6">
    <source>
        <dbReference type="EMBL" id="GAA4337392.1"/>
    </source>
</evidence>
<sequence length="456" mass="52456">MPHRIFFRIFQEVKRIFLAIFILITLSVVGIIWIQISWVKNIMLVQEEQIKHNVQDITSRVADELGAIKGSQQPTSVRPFPLENAFEMPQNYAIAQRFTAQELYEKIRLQFIAQKMEKVPFEFGIARIGNGFWVERRSNNFNEWNSDTANYYRYVRPIVAPSASAMESLVHDELLILVIPRVDELVNVGVRPKIAIAVIFTLIILTAFFLTVSTIYRQKKLSEIKNDFINNMTHEFKTPIATISLAVDALRNEKVQSDPKKLSYFSEIIKEENQRMNRQVETILKAALLERQEIQLNRKELDAHQIIQDVADNFMLRLQEKGGTLELKLGAGNALIHADEVHFSNLVNNLMDNAVKYGKENVPPKICLSTHSDEKRFFLRIEDNGIGMNRETLKRIFERFYRAHTGNIHNVKGFGLGLSYVKSVIDAHHGQIRPESTLGKGSVFTIELPLHDKEKA</sequence>
<dbReference type="SMART" id="SM00387">
    <property type="entry name" value="HATPase_c"/>
    <property type="match status" value="1"/>
</dbReference>
<evidence type="ECO:0000256" key="3">
    <source>
        <dbReference type="ARBA" id="ARBA00022553"/>
    </source>
</evidence>
<reference evidence="7" key="1">
    <citation type="journal article" date="2019" name="Int. J. Syst. Evol. Microbiol.">
        <title>The Global Catalogue of Microorganisms (GCM) 10K type strain sequencing project: providing services to taxonomists for standard genome sequencing and annotation.</title>
        <authorList>
            <consortium name="The Broad Institute Genomics Platform"/>
            <consortium name="The Broad Institute Genome Sequencing Center for Infectious Disease"/>
            <person name="Wu L."/>
            <person name="Ma J."/>
        </authorList>
    </citation>
    <scope>NUCLEOTIDE SEQUENCE [LARGE SCALE GENOMIC DNA]</scope>
    <source>
        <strain evidence="7">JCM 17919</strain>
    </source>
</reference>
<keyword evidence="3" id="KW-0597">Phosphoprotein</keyword>
<proteinExistence type="predicted"/>
<evidence type="ECO:0000313" key="7">
    <source>
        <dbReference type="Proteomes" id="UP001501725"/>
    </source>
</evidence>
<gene>
    <name evidence="6" type="ORF">GCM10023184_33210</name>
</gene>
<keyword evidence="4" id="KW-0812">Transmembrane</keyword>
<dbReference type="CDD" id="cd00075">
    <property type="entry name" value="HATPase"/>
    <property type="match status" value="1"/>
</dbReference>
<dbReference type="InterPro" id="IPR003661">
    <property type="entry name" value="HisK_dim/P_dom"/>
</dbReference>
<dbReference type="Pfam" id="PF00512">
    <property type="entry name" value="HisKA"/>
    <property type="match status" value="1"/>
</dbReference>
<comment type="catalytic activity">
    <reaction evidence="1">
        <text>ATP + protein L-histidine = ADP + protein N-phospho-L-histidine.</text>
        <dbReference type="EC" id="2.7.13.3"/>
    </reaction>
</comment>
<dbReference type="PANTHER" id="PTHR43547:SF2">
    <property type="entry name" value="HYBRID SIGNAL TRANSDUCTION HISTIDINE KINASE C"/>
    <property type="match status" value="1"/>
</dbReference>
<dbReference type="SUPFAM" id="SSF55874">
    <property type="entry name" value="ATPase domain of HSP90 chaperone/DNA topoisomerase II/histidine kinase"/>
    <property type="match status" value="1"/>
</dbReference>
<dbReference type="PANTHER" id="PTHR43547">
    <property type="entry name" value="TWO-COMPONENT HISTIDINE KINASE"/>
    <property type="match status" value="1"/>
</dbReference>
<dbReference type="InterPro" id="IPR036890">
    <property type="entry name" value="HATPase_C_sf"/>
</dbReference>
<dbReference type="PRINTS" id="PR00344">
    <property type="entry name" value="BCTRLSENSOR"/>
</dbReference>
<dbReference type="CDD" id="cd00082">
    <property type="entry name" value="HisKA"/>
    <property type="match status" value="1"/>
</dbReference>
<dbReference type="InterPro" id="IPR003594">
    <property type="entry name" value="HATPase_dom"/>
</dbReference>
<feature type="transmembrane region" description="Helical" evidence="4">
    <location>
        <begin position="16"/>
        <end position="36"/>
    </location>
</feature>
<keyword evidence="4" id="KW-0472">Membrane</keyword>
<dbReference type="EMBL" id="BAABGY010000009">
    <property type="protein sequence ID" value="GAA4337392.1"/>
    <property type="molecule type" value="Genomic_DNA"/>
</dbReference>
<name>A0ABP8HCB7_9BACT</name>
<dbReference type="SUPFAM" id="SSF47384">
    <property type="entry name" value="Homodimeric domain of signal transducing histidine kinase"/>
    <property type="match status" value="1"/>
</dbReference>
<dbReference type="InterPro" id="IPR036097">
    <property type="entry name" value="HisK_dim/P_sf"/>
</dbReference>
<evidence type="ECO:0000256" key="4">
    <source>
        <dbReference type="SAM" id="Phobius"/>
    </source>
</evidence>
<dbReference type="InterPro" id="IPR004358">
    <property type="entry name" value="Sig_transdc_His_kin-like_C"/>
</dbReference>
<evidence type="ECO:0000259" key="5">
    <source>
        <dbReference type="PROSITE" id="PS50109"/>
    </source>
</evidence>
<dbReference type="SMART" id="SM00388">
    <property type="entry name" value="HisKA"/>
    <property type="match status" value="1"/>
</dbReference>
<feature type="transmembrane region" description="Helical" evidence="4">
    <location>
        <begin position="194"/>
        <end position="216"/>
    </location>
</feature>
<dbReference type="InterPro" id="IPR005467">
    <property type="entry name" value="His_kinase_dom"/>
</dbReference>
<accession>A0ABP8HCB7</accession>
<organism evidence="6 7">
    <name type="scientific">Flaviaesturariibacter amylovorans</name>
    <dbReference type="NCBI Taxonomy" id="1084520"/>
    <lineage>
        <taxon>Bacteria</taxon>
        <taxon>Pseudomonadati</taxon>
        <taxon>Bacteroidota</taxon>
        <taxon>Chitinophagia</taxon>
        <taxon>Chitinophagales</taxon>
        <taxon>Chitinophagaceae</taxon>
        <taxon>Flaviaestuariibacter</taxon>
    </lineage>
</organism>
<dbReference type="Pfam" id="PF02518">
    <property type="entry name" value="HATPase_c"/>
    <property type="match status" value="1"/>
</dbReference>
<feature type="domain" description="Histidine kinase" evidence="5">
    <location>
        <begin position="231"/>
        <end position="452"/>
    </location>
</feature>
<evidence type="ECO:0000256" key="2">
    <source>
        <dbReference type="ARBA" id="ARBA00012438"/>
    </source>
</evidence>
<keyword evidence="7" id="KW-1185">Reference proteome</keyword>